<comment type="caution">
    <text evidence="4">The sequence shown here is derived from an EMBL/GenBank/DDBJ whole genome shotgun (WGS) entry which is preliminary data.</text>
</comment>
<organism evidence="4 5">
    <name type="scientific">Actinomadura barringtoniae</name>
    <dbReference type="NCBI Taxonomy" id="1427535"/>
    <lineage>
        <taxon>Bacteria</taxon>
        <taxon>Bacillati</taxon>
        <taxon>Actinomycetota</taxon>
        <taxon>Actinomycetes</taxon>
        <taxon>Streptosporangiales</taxon>
        <taxon>Thermomonosporaceae</taxon>
        <taxon>Actinomadura</taxon>
    </lineage>
</organism>
<dbReference type="Gene3D" id="2.60.120.200">
    <property type="match status" value="1"/>
</dbReference>
<comment type="similarity">
    <text evidence="1">Belongs to the glycosyl hydrolase 16 family.</text>
</comment>
<dbReference type="PANTHER" id="PTHR10963">
    <property type="entry name" value="GLYCOSYL HYDROLASE-RELATED"/>
    <property type="match status" value="1"/>
</dbReference>
<evidence type="ECO:0000256" key="2">
    <source>
        <dbReference type="SAM" id="MobiDB-lite"/>
    </source>
</evidence>
<dbReference type="GO" id="GO:0005975">
    <property type="term" value="P:carbohydrate metabolic process"/>
    <property type="evidence" value="ECO:0007669"/>
    <property type="project" value="InterPro"/>
</dbReference>
<dbReference type="InterPro" id="IPR050546">
    <property type="entry name" value="Glycosyl_Hydrlase_16"/>
</dbReference>
<evidence type="ECO:0000313" key="4">
    <source>
        <dbReference type="EMBL" id="MBO2446752.1"/>
    </source>
</evidence>
<dbReference type="AlphaFoldDB" id="A0A939T571"/>
<name>A0A939T571_9ACTN</name>
<feature type="region of interest" description="Disordered" evidence="2">
    <location>
        <begin position="31"/>
        <end position="68"/>
    </location>
</feature>
<reference evidence="4" key="1">
    <citation type="submission" date="2021-03" db="EMBL/GenBank/DDBJ databases">
        <authorList>
            <person name="Kanchanasin P."/>
            <person name="Saeng-In P."/>
            <person name="Phongsopitanun W."/>
            <person name="Yuki M."/>
            <person name="Kudo T."/>
            <person name="Ohkuma M."/>
            <person name="Tanasupawat S."/>
        </authorList>
    </citation>
    <scope>NUCLEOTIDE SEQUENCE</scope>
    <source>
        <strain evidence="4">GKU 128</strain>
    </source>
</reference>
<dbReference type="EMBL" id="JAGEOJ010000002">
    <property type="protein sequence ID" value="MBO2446752.1"/>
    <property type="molecule type" value="Genomic_DNA"/>
</dbReference>
<gene>
    <name evidence="4" type="ORF">J4573_06595</name>
</gene>
<dbReference type="SUPFAM" id="SSF49899">
    <property type="entry name" value="Concanavalin A-like lectins/glucanases"/>
    <property type="match status" value="1"/>
</dbReference>
<dbReference type="InterPro" id="IPR000757">
    <property type="entry name" value="Beta-glucanase-like"/>
</dbReference>
<dbReference type="Proteomes" id="UP000669179">
    <property type="component" value="Unassembled WGS sequence"/>
</dbReference>
<dbReference type="CDD" id="cd08023">
    <property type="entry name" value="GH16_laminarinase_like"/>
    <property type="match status" value="1"/>
</dbReference>
<feature type="domain" description="GH16" evidence="3">
    <location>
        <begin position="52"/>
        <end position="307"/>
    </location>
</feature>
<proteinExistence type="inferred from homology"/>
<sequence length="307" mass="33593">MTGNIRWIVVAVVVTVALAVTTAAFVLTDKNSDNAGTSATPPPTPTTPVPTPTAPSSPPPSPKPKNTSPWKLAWSDEFNGKVRTAPQSGKWTFQVDNYHANGELQDYTQSTSNASHDGSGNLAITARTSGAGRYTSARLITDRKFTPRYGRLEARIKVPPGKGLWPAFWAMHAPKWSTPRSEIDVMEHLGRSPTKAFGRLHGGADSSGKLRSFPFHTYELPGGQDFSNDFHIFSADWYPDRIEFAVDHKVYAVDKKSSAPGDSWTFDAPVYLILNLAVGGTWPGAPDSTTRFPARMLIDYVRVYKRA</sequence>
<feature type="compositionally biased region" description="Pro residues" evidence="2">
    <location>
        <begin position="40"/>
        <end position="63"/>
    </location>
</feature>
<evidence type="ECO:0000259" key="3">
    <source>
        <dbReference type="PROSITE" id="PS51762"/>
    </source>
</evidence>
<dbReference type="InterPro" id="IPR013320">
    <property type="entry name" value="ConA-like_dom_sf"/>
</dbReference>
<dbReference type="Pfam" id="PF00722">
    <property type="entry name" value="Glyco_hydro_16"/>
    <property type="match status" value="1"/>
</dbReference>
<keyword evidence="5" id="KW-1185">Reference proteome</keyword>
<accession>A0A939T571</accession>
<dbReference type="PROSITE" id="PS51762">
    <property type="entry name" value="GH16_2"/>
    <property type="match status" value="1"/>
</dbReference>
<dbReference type="PANTHER" id="PTHR10963:SF55">
    <property type="entry name" value="GLYCOSIDE HYDROLASE FAMILY 16 PROTEIN"/>
    <property type="match status" value="1"/>
</dbReference>
<dbReference type="GO" id="GO:0004553">
    <property type="term" value="F:hydrolase activity, hydrolyzing O-glycosyl compounds"/>
    <property type="evidence" value="ECO:0007669"/>
    <property type="project" value="InterPro"/>
</dbReference>
<protein>
    <submittedName>
        <fullName evidence="4">Glycoside hydrolase family 16 protein</fullName>
    </submittedName>
</protein>
<evidence type="ECO:0000256" key="1">
    <source>
        <dbReference type="ARBA" id="ARBA00006865"/>
    </source>
</evidence>
<evidence type="ECO:0000313" key="5">
    <source>
        <dbReference type="Proteomes" id="UP000669179"/>
    </source>
</evidence>
<dbReference type="RefSeq" id="WP_208254331.1">
    <property type="nucleotide sequence ID" value="NZ_JAGEOJ010000002.1"/>
</dbReference>
<keyword evidence="4" id="KW-0378">Hydrolase</keyword>